<feature type="binding site" evidence="7">
    <location>
        <begin position="9"/>
        <end position="14"/>
    </location>
    <ligand>
        <name>ATP</name>
        <dbReference type="ChEBI" id="CHEBI:30616"/>
    </ligand>
</feature>
<dbReference type="Pfam" id="PF01202">
    <property type="entry name" value="SKI"/>
    <property type="match status" value="1"/>
</dbReference>
<dbReference type="InterPro" id="IPR000623">
    <property type="entry name" value="Shikimate_kinase/TSH1"/>
</dbReference>
<organism evidence="8 9">
    <name type="scientific">Pustulibacterium marinum</name>
    <dbReference type="NCBI Taxonomy" id="1224947"/>
    <lineage>
        <taxon>Bacteria</taxon>
        <taxon>Pseudomonadati</taxon>
        <taxon>Bacteroidota</taxon>
        <taxon>Flavobacteriia</taxon>
        <taxon>Flavobacteriales</taxon>
        <taxon>Flavobacteriaceae</taxon>
        <taxon>Pustulibacterium</taxon>
    </lineage>
</organism>
<feature type="binding site" evidence="7">
    <location>
        <position position="31"/>
    </location>
    <ligand>
        <name>substrate</name>
    </ligand>
</feature>
<dbReference type="GO" id="GO:0005829">
    <property type="term" value="C:cytosol"/>
    <property type="evidence" value="ECO:0007669"/>
    <property type="project" value="TreeGrafter"/>
</dbReference>
<gene>
    <name evidence="7" type="primary">aroK</name>
    <name evidence="8" type="ORF">SAMN05216480_102153</name>
</gene>
<evidence type="ECO:0000313" key="9">
    <source>
        <dbReference type="Proteomes" id="UP000199138"/>
    </source>
</evidence>
<keyword evidence="7" id="KW-0963">Cytoplasm</keyword>
<dbReference type="Proteomes" id="UP000199138">
    <property type="component" value="Unassembled WGS sequence"/>
</dbReference>
<keyword evidence="3 7" id="KW-0547">Nucleotide-binding</keyword>
<dbReference type="RefSeq" id="WP_317040060.1">
    <property type="nucleotide sequence ID" value="NZ_FPBK01000002.1"/>
</dbReference>
<evidence type="ECO:0000256" key="3">
    <source>
        <dbReference type="ARBA" id="ARBA00022741"/>
    </source>
</evidence>
<keyword evidence="6 7" id="KW-0057">Aromatic amino acid biosynthesis</keyword>
<dbReference type="PRINTS" id="PR01100">
    <property type="entry name" value="SHIKIMTKNASE"/>
</dbReference>
<feature type="binding site" evidence="7">
    <location>
        <position position="78"/>
    </location>
    <ligand>
        <name>substrate</name>
    </ligand>
</feature>
<evidence type="ECO:0000256" key="5">
    <source>
        <dbReference type="ARBA" id="ARBA00022840"/>
    </source>
</evidence>
<comment type="subunit">
    <text evidence="7">Monomer.</text>
</comment>
<feature type="binding site" evidence="7">
    <location>
        <position position="13"/>
    </location>
    <ligand>
        <name>Mg(2+)</name>
        <dbReference type="ChEBI" id="CHEBI:18420"/>
    </ligand>
</feature>
<dbReference type="UniPathway" id="UPA00053">
    <property type="reaction ID" value="UER00088"/>
</dbReference>
<accession>A0A1I7FRJ1</accession>
<dbReference type="InterPro" id="IPR031322">
    <property type="entry name" value="Shikimate/glucono_kinase"/>
</dbReference>
<keyword evidence="5 7" id="KW-0067">ATP-binding</keyword>
<dbReference type="PANTHER" id="PTHR21087">
    <property type="entry name" value="SHIKIMATE KINASE"/>
    <property type="match status" value="1"/>
</dbReference>
<evidence type="ECO:0000256" key="6">
    <source>
        <dbReference type="ARBA" id="ARBA00023141"/>
    </source>
</evidence>
<comment type="caution">
    <text evidence="7">Lacks conserved residue(s) required for the propagation of feature annotation.</text>
</comment>
<dbReference type="GO" id="GO:0005524">
    <property type="term" value="F:ATP binding"/>
    <property type="evidence" value="ECO:0007669"/>
    <property type="project" value="UniProtKB-UniRule"/>
</dbReference>
<name>A0A1I7FRJ1_9FLAO</name>
<sequence length="169" mass="19228">MIFLIGYMGCGKSAVGKVLAKHLNKKFIDFDDYLEAKEGAIIKDIFKNKGEIYFRKAESVHLQSLIEENKDAVIALGGGTPCYGNNMQQINEASSKTFYLNVNVPNLTERLEKEKSHRPVIAHLSKEELMEFIGKHLFERNPFYQQSAFTINANTKTVQEIVLEIEELL</sequence>
<dbReference type="CDD" id="cd00464">
    <property type="entry name" value="SK"/>
    <property type="match status" value="1"/>
</dbReference>
<evidence type="ECO:0000313" key="8">
    <source>
        <dbReference type="EMBL" id="SFU38761.1"/>
    </source>
</evidence>
<comment type="similarity">
    <text evidence="7">Belongs to the shikimate kinase family.</text>
</comment>
<keyword evidence="2 7" id="KW-0808">Transferase</keyword>
<keyword evidence="7" id="KW-0479">Metal-binding</keyword>
<comment type="pathway">
    <text evidence="7">Metabolic intermediate biosynthesis; chorismate biosynthesis; chorismate from D-erythrose 4-phosphate and phosphoenolpyruvate: step 5/7.</text>
</comment>
<feature type="binding site" evidence="7">
    <location>
        <position position="140"/>
    </location>
    <ligand>
        <name>substrate</name>
    </ligand>
</feature>
<dbReference type="GO" id="GO:0009423">
    <property type="term" value="P:chorismate biosynthetic process"/>
    <property type="evidence" value="ECO:0007669"/>
    <property type="project" value="UniProtKB-UniRule"/>
</dbReference>
<feature type="binding site" evidence="7">
    <location>
        <position position="118"/>
    </location>
    <ligand>
        <name>ATP</name>
        <dbReference type="ChEBI" id="CHEBI:30616"/>
    </ligand>
</feature>
<comment type="subcellular location">
    <subcellularLocation>
        <location evidence="7">Cytoplasm</location>
    </subcellularLocation>
</comment>
<reference evidence="9" key="1">
    <citation type="submission" date="2016-10" db="EMBL/GenBank/DDBJ databases">
        <authorList>
            <person name="Varghese N."/>
            <person name="Submissions S."/>
        </authorList>
    </citation>
    <scope>NUCLEOTIDE SEQUENCE [LARGE SCALE GENOMIC DNA]</scope>
    <source>
        <strain evidence="9">CGMCC 1.12333</strain>
    </source>
</reference>
<dbReference type="GO" id="GO:0008652">
    <property type="term" value="P:amino acid biosynthetic process"/>
    <property type="evidence" value="ECO:0007669"/>
    <property type="project" value="UniProtKB-KW"/>
</dbReference>
<dbReference type="SUPFAM" id="SSF52540">
    <property type="entry name" value="P-loop containing nucleoside triphosphate hydrolases"/>
    <property type="match status" value="1"/>
</dbReference>
<dbReference type="Gene3D" id="3.40.50.300">
    <property type="entry name" value="P-loop containing nucleotide triphosphate hydrolases"/>
    <property type="match status" value="1"/>
</dbReference>
<comment type="catalytic activity">
    <reaction evidence="7">
        <text>shikimate + ATP = 3-phosphoshikimate + ADP + H(+)</text>
        <dbReference type="Rhea" id="RHEA:13121"/>
        <dbReference type="ChEBI" id="CHEBI:15378"/>
        <dbReference type="ChEBI" id="CHEBI:30616"/>
        <dbReference type="ChEBI" id="CHEBI:36208"/>
        <dbReference type="ChEBI" id="CHEBI:145989"/>
        <dbReference type="ChEBI" id="CHEBI:456216"/>
        <dbReference type="EC" id="2.7.1.71"/>
    </reaction>
</comment>
<feature type="binding site" evidence="7">
    <location>
        <position position="55"/>
    </location>
    <ligand>
        <name>substrate</name>
    </ligand>
</feature>
<keyword evidence="7" id="KW-0460">Magnesium</keyword>
<keyword evidence="1 7" id="KW-0028">Amino-acid biosynthesis</keyword>
<evidence type="ECO:0000256" key="1">
    <source>
        <dbReference type="ARBA" id="ARBA00022605"/>
    </source>
</evidence>
<comment type="function">
    <text evidence="7">Catalyzes the specific phosphorylation of the 3-hydroxyl group of shikimic acid using ATP as a cosubstrate.</text>
</comment>
<evidence type="ECO:0000256" key="4">
    <source>
        <dbReference type="ARBA" id="ARBA00022777"/>
    </source>
</evidence>
<dbReference type="GO" id="GO:0009073">
    <property type="term" value="P:aromatic amino acid family biosynthetic process"/>
    <property type="evidence" value="ECO:0007669"/>
    <property type="project" value="UniProtKB-KW"/>
</dbReference>
<proteinExistence type="inferred from homology"/>
<keyword evidence="4 7" id="KW-0418">Kinase</keyword>
<evidence type="ECO:0000256" key="7">
    <source>
        <dbReference type="HAMAP-Rule" id="MF_00109"/>
    </source>
</evidence>
<dbReference type="PANTHER" id="PTHR21087:SF16">
    <property type="entry name" value="SHIKIMATE KINASE 1, CHLOROPLASTIC"/>
    <property type="match status" value="1"/>
</dbReference>
<dbReference type="GO" id="GO:0000287">
    <property type="term" value="F:magnesium ion binding"/>
    <property type="evidence" value="ECO:0007669"/>
    <property type="project" value="UniProtKB-UniRule"/>
</dbReference>
<dbReference type="GO" id="GO:0004765">
    <property type="term" value="F:shikimate kinase activity"/>
    <property type="evidence" value="ECO:0007669"/>
    <property type="project" value="UniProtKB-UniRule"/>
</dbReference>
<dbReference type="HAMAP" id="MF_00109">
    <property type="entry name" value="Shikimate_kinase"/>
    <property type="match status" value="1"/>
</dbReference>
<dbReference type="EMBL" id="FPBK01000002">
    <property type="protein sequence ID" value="SFU38761.1"/>
    <property type="molecule type" value="Genomic_DNA"/>
</dbReference>
<evidence type="ECO:0000256" key="2">
    <source>
        <dbReference type="ARBA" id="ARBA00022679"/>
    </source>
</evidence>
<dbReference type="STRING" id="1224947.SAMN05216480_102153"/>
<dbReference type="AlphaFoldDB" id="A0A1I7FRJ1"/>
<keyword evidence="9" id="KW-1185">Reference proteome</keyword>
<comment type="cofactor">
    <cofactor evidence="7">
        <name>Mg(2+)</name>
        <dbReference type="ChEBI" id="CHEBI:18420"/>
    </cofactor>
    <text evidence="7">Binds 1 Mg(2+) ion per subunit.</text>
</comment>
<dbReference type="EC" id="2.7.1.71" evidence="7"/>
<protein>
    <recommendedName>
        <fullName evidence="7">Shikimate kinase</fullName>
        <shortName evidence="7">SK</shortName>
        <ecNumber evidence="7">2.7.1.71</ecNumber>
    </recommendedName>
</protein>
<dbReference type="InterPro" id="IPR027417">
    <property type="entry name" value="P-loop_NTPase"/>
</dbReference>